<dbReference type="GO" id="GO:0007166">
    <property type="term" value="P:cell surface receptor signaling pathway"/>
    <property type="evidence" value="ECO:0007669"/>
    <property type="project" value="InterPro"/>
</dbReference>
<dbReference type="EMBL" id="KB445798">
    <property type="protein sequence ID" value="EMD36347.1"/>
    <property type="molecule type" value="Genomic_DNA"/>
</dbReference>
<evidence type="ECO:0000313" key="4">
    <source>
        <dbReference type="Proteomes" id="UP000016930"/>
    </source>
</evidence>
<keyword evidence="4" id="KW-1185">Reference proteome</keyword>
<protein>
    <recommendedName>
        <fullName evidence="2">NACHT domain-containing protein</fullName>
    </recommendedName>
</protein>
<dbReference type="STRING" id="914234.M2RD37"/>
<dbReference type="Gene3D" id="1.20.930.20">
    <property type="entry name" value="Adaptor protein Cbl, N-terminal domain"/>
    <property type="match status" value="1"/>
</dbReference>
<dbReference type="InterPro" id="IPR027417">
    <property type="entry name" value="P-loop_NTPase"/>
</dbReference>
<evidence type="ECO:0000256" key="1">
    <source>
        <dbReference type="ARBA" id="ARBA00022737"/>
    </source>
</evidence>
<dbReference type="PANTHER" id="PTHR10039">
    <property type="entry name" value="AMELOGENIN"/>
    <property type="match status" value="1"/>
</dbReference>
<gene>
    <name evidence="3" type="ORF">CERSUDRAFT_95671</name>
</gene>
<accession>M2RD37</accession>
<reference evidence="3 4" key="1">
    <citation type="journal article" date="2012" name="Proc. Natl. Acad. Sci. U.S.A.">
        <title>Comparative genomics of Ceriporiopsis subvermispora and Phanerochaete chrysosporium provide insight into selective ligninolysis.</title>
        <authorList>
            <person name="Fernandez-Fueyo E."/>
            <person name="Ruiz-Duenas F.J."/>
            <person name="Ferreira P."/>
            <person name="Floudas D."/>
            <person name="Hibbett D.S."/>
            <person name="Canessa P."/>
            <person name="Larrondo L.F."/>
            <person name="James T.Y."/>
            <person name="Seelenfreund D."/>
            <person name="Lobos S."/>
            <person name="Polanco R."/>
            <person name="Tello M."/>
            <person name="Honda Y."/>
            <person name="Watanabe T."/>
            <person name="Watanabe T."/>
            <person name="Ryu J.S."/>
            <person name="Kubicek C.P."/>
            <person name="Schmoll M."/>
            <person name="Gaskell J."/>
            <person name="Hammel K.E."/>
            <person name="St John F.J."/>
            <person name="Vanden Wymelenberg A."/>
            <person name="Sabat G."/>
            <person name="Splinter BonDurant S."/>
            <person name="Syed K."/>
            <person name="Yadav J.S."/>
            <person name="Doddapaneni H."/>
            <person name="Subramanian V."/>
            <person name="Lavin J.L."/>
            <person name="Oguiza J.A."/>
            <person name="Perez G."/>
            <person name="Pisabarro A.G."/>
            <person name="Ramirez L."/>
            <person name="Santoyo F."/>
            <person name="Master E."/>
            <person name="Coutinho P.M."/>
            <person name="Henrissat B."/>
            <person name="Lombard V."/>
            <person name="Magnuson J.K."/>
            <person name="Kuees U."/>
            <person name="Hori C."/>
            <person name="Igarashi K."/>
            <person name="Samejima M."/>
            <person name="Held B.W."/>
            <person name="Barry K.W."/>
            <person name="LaButti K.M."/>
            <person name="Lapidus A."/>
            <person name="Lindquist E.A."/>
            <person name="Lucas S.M."/>
            <person name="Riley R."/>
            <person name="Salamov A.A."/>
            <person name="Hoffmeister D."/>
            <person name="Schwenk D."/>
            <person name="Hadar Y."/>
            <person name="Yarden O."/>
            <person name="de Vries R.P."/>
            <person name="Wiebenga A."/>
            <person name="Stenlid J."/>
            <person name="Eastwood D."/>
            <person name="Grigoriev I.V."/>
            <person name="Berka R.M."/>
            <person name="Blanchette R.A."/>
            <person name="Kersten P."/>
            <person name="Martinez A.T."/>
            <person name="Vicuna R."/>
            <person name="Cullen D."/>
        </authorList>
    </citation>
    <scope>NUCLEOTIDE SEQUENCE [LARGE SCALE GENOMIC DNA]</scope>
    <source>
        <strain evidence="3 4">B</strain>
    </source>
</reference>
<dbReference type="CDD" id="cd21037">
    <property type="entry name" value="MLKL_NTD"/>
    <property type="match status" value="1"/>
</dbReference>
<proteinExistence type="predicted"/>
<dbReference type="SUPFAM" id="SSF52540">
    <property type="entry name" value="P-loop containing nucleoside triphosphate hydrolases"/>
    <property type="match status" value="1"/>
</dbReference>
<keyword evidence="1" id="KW-0677">Repeat</keyword>
<dbReference type="InterPro" id="IPR059179">
    <property type="entry name" value="MLKL-like_MCAfunc"/>
</dbReference>
<dbReference type="InterPro" id="IPR007111">
    <property type="entry name" value="NACHT_NTPase"/>
</dbReference>
<dbReference type="PANTHER" id="PTHR10039:SF16">
    <property type="entry name" value="GPI INOSITOL-DEACYLASE"/>
    <property type="match status" value="1"/>
</dbReference>
<evidence type="ECO:0000259" key="2">
    <source>
        <dbReference type="PROSITE" id="PS50837"/>
    </source>
</evidence>
<dbReference type="InterPro" id="IPR036537">
    <property type="entry name" value="Adaptor_Cbl_N_dom_sf"/>
</dbReference>
<dbReference type="Proteomes" id="UP000016930">
    <property type="component" value="Unassembled WGS sequence"/>
</dbReference>
<dbReference type="HOGENOM" id="CLU_000288_6_20_1"/>
<organism evidence="3 4">
    <name type="scientific">Ceriporiopsis subvermispora (strain B)</name>
    <name type="common">White-rot fungus</name>
    <name type="synonym">Gelatoporia subvermispora</name>
    <dbReference type="NCBI Taxonomy" id="914234"/>
    <lineage>
        <taxon>Eukaryota</taxon>
        <taxon>Fungi</taxon>
        <taxon>Dikarya</taxon>
        <taxon>Basidiomycota</taxon>
        <taxon>Agaricomycotina</taxon>
        <taxon>Agaricomycetes</taxon>
        <taxon>Polyporales</taxon>
        <taxon>Gelatoporiaceae</taxon>
        <taxon>Gelatoporia</taxon>
    </lineage>
</organism>
<sequence>MADMCPPLKVILKGVVAGMAHVDAVVDVQNDFARIASRIKGFQMILHEYQSHEDIPPIIKRRLERLSKELEPIGTTIQRKMERSIFKRTIKALKDVEDIRDTFDKLATIMEKFQLECSLSIEWNVHDVLAQQLLEKLNDVPGAGINGQVGDACMQDTCVDLLDDVRIWSRTPGAARIFWLDGMAGTGKSAITRSVCHDLLKDSLLGGSFFCLRGAREDITRIIPSLAASLARLSAPYRLALLDVLREVPDAAYSTVQLQVEYLLERPLRDAFGDKPPTLVLVVDALDECFDTNVTRSMISALVSRSRHMPIKFFLTSRPEQHILSQLGSERPNPHHVVRLHDIEQHLVESDIKLYCTQRLNKIREK</sequence>
<evidence type="ECO:0000313" key="3">
    <source>
        <dbReference type="EMBL" id="EMD36347.1"/>
    </source>
</evidence>
<feature type="domain" description="NACHT" evidence="2">
    <location>
        <begin position="176"/>
        <end position="319"/>
    </location>
</feature>
<dbReference type="OrthoDB" id="3269932at2759"/>
<name>M2RD37_CERS8</name>
<dbReference type="AlphaFoldDB" id="M2RD37"/>
<dbReference type="Gene3D" id="3.40.50.300">
    <property type="entry name" value="P-loop containing nucleotide triphosphate hydrolases"/>
    <property type="match status" value="1"/>
</dbReference>
<dbReference type="PROSITE" id="PS50837">
    <property type="entry name" value="NACHT"/>
    <property type="match status" value="1"/>
</dbReference>
<dbReference type="Pfam" id="PF24883">
    <property type="entry name" value="NPHP3_N"/>
    <property type="match status" value="1"/>
</dbReference>
<dbReference type="InterPro" id="IPR056884">
    <property type="entry name" value="NPHP3-like_N"/>
</dbReference>